<protein>
    <submittedName>
        <fullName evidence="1">Uncharacterized protein</fullName>
    </submittedName>
</protein>
<evidence type="ECO:0000313" key="1">
    <source>
        <dbReference type="EMBL" id="MPC48871.1"/>
    </source>
</evidence>
<organism evidence="1 2">
    <name type="scientific">Portunus trituberculatus</name>
    <name type="common">Swimming crab</name>
    <name type="synonym">Neptunus trituberculatus</name>
    <dbReference type="NCBI Taxonomy" id="210409"/>
    <lineage>
        <taxon>Eukaryota</taxon>
        <taxon>Metazoa</taxon>
        <taxon>Ecdysozoa</taxon>
        <taxon>Arthropoda</taxon>
        <taxon>Crustacea</taxon>
        <taxon>Multicrustacea</taxon>
        <taxon>Malacostraca</taxon>
        <taxon>Eumalacostraca</taxon>
        <taxon>Eucarida</taxon>
        <taxon>Decapoda</taxon>
        <taxon>Pleocyemata</taxon>
        <taxon>Brachyura</taxon>
        <taxon>Eubrachyura</taxon>
        <taxon>Portunoidea</taxon>
        <taxon>Portunidae</taxon>
        <taxon>Portuninae</taxon>
        <taxon>Portunus</taxon>
    </lineage>
</organism>
<name>A0A5B7FMY6_PORTR</name>
<dbReference type="Proteomes" id="UP000324222">
    <property type="component" value="Unassembled WGS sequence"/>
</dbReference>
<dbReference type="AlphaFoldDB" id="A0A5B7FMY6"/>
<keyword evidence="2" id="KW-1185">Reference proteome</keyword>
<dbReference type="EMBL" id="VSRR010008527">
    <property type="protein sequence ID" value="MPC48871.1"/>
    <property type="molecule type" value="Genomic_DNA"/>
</dbReference>
<accession>A0A5B7FMY6</accession>
<comment type="caution">
    <text evidence="1">The sequence shown here is derived from an EMBL/GenBank/DDBJ whole genome shotgun (WGS) entry which is preliminary data.</text>
</comment>
<sequence length="113" mass="12644">MVNPRSLFSWHSLEVVTPKLWAPGAQKLRKAGMPIQTKNILKLDARHPSSTSAVALPQNMKSILINHNLEVFCLPGMAELPKGIVVYIRGIGKVFMGHCHMEINATKYTLTYF</sequence>
<reference evidence="1 2" key="1">
    <citation type="submission" date="2019-05" db="EMBL/GenBank/DDBJ databases">
        <title>Another draft genome of Portunus trituberculatus and its Hox gene families provides insights of decapod evolution.</title>
        <authorList>
            <person name="Jeong J.-H."/>
            <person name="Song I."/>
            <person name="Kim S."/>
            <person name="Choi T."/>
            <person name="Kim D."/>
            <person name="Ryu S."/>
            <person name="Kim W."/>
        </authorList>
    </citation>
    <scope>NUCLEOTIDE SEQUENCE [LARGE SCALE GENOMIC DNA]</scope>
    <source>
        <tissue evidence="1">Muscle</tissue>
    </source>
</reference>
<gene>
    <name evidence="1" type="ORF">E2C01_042658</name>
</gene>
<evidence type="ECO:0000313" key="2">
    <source>
        <dbReference type="Proteomes" id="UP000324222"/>
    </source>
</evidence>
<proteinExistence type="predicted"/>